<evidence type="ECO:0000256" key="1">
    <source>
        <dbReference type="ARBA" id="ARBA00000632"/>
    </source>
</evidence>
<dbReference type="EnsemblMetazoa" id="MESCA008371-RA">
    <property type="protein sequence ID" value="MESCA008371-PA"/>
    <property type="gene ID" value="MESCA008371"/>
</dbReference>
<feature type="disulfide bond" evidence="7">
    <location>
        <begin position="23"/>
        <end position="28"/>
    </location>
</feature>
<dbReference type="HOGENOM" id="CLU_2114983_0_0_1"/>
<reference evidence="10" key="1">
    <citation type="submission" date="2013-02" db="EMBL/GenBank/DDBJ databases">
        <authorList>
            <person name="Hughes D."/>
        </authorList>
    </citation>
    <scope>NUCLEOTIDE SEQUENCE</scope>
    <source>
        <strain>Durham</strain>
        <strain evidence="10">NC isolate 2 -- Noor lab</strain>
    </source>
</reference>
<name>T1GX33_MEGSC</name>
<comment type="catalytic activity">
    <reaction evidence="1">
        <text>Hydrolysis of (1-&gt;4)-beta-linkages between N-acetylmuramic acid and N-acetyl-D-glucosamine residues in a peptidoglycan and between N-acetyl-D-glucosamine residues in chitodextrins.</text>
        <dbReference type="EC" id="3.2.1.17"/>
    </reaction>
</comment>
<keyword evidence="6" id="KW-0326">Glycosidase</keyword>
<keyword evidence="5" id="KW-0378">Hydrolase</keyword>
<evidence type="ECO:0000256" key="7">
    <source>
        <dbReference type="PIRSR" id="PIRSR608597-3"/>
    </source>
</evidence>
<keyword evidence="4" id="KW-0081">Bacteriolytic enzyme</keyword>
<dbReference type="GO" id="GO:0042742">
    <property type="term" value="P:defense response to bacterium"/>
    <property type="evidence" value="ECO:0007669"/>
    <property type="project" value="UniProtKB-KW"/>
</dbReference>
<feature type="region of interest" description="Disordered" evidence="8">
    <location>
        <begin position="73"/>
        <end position="93"/>
    </location>
</feature>
<evidence type="ECO:0000256" key="4">
    <source>
        <dbReference type="ARBA" id="ARBA00022638"/>
    </source>
</evidence>
<feature type="disulfide bond" evidence="7">
    <location>
        <begin position="60"/>
        <end position="66"/>
    </location>
</feature>
<dbReference type="Proteomes" id="UP000015102">
    <property type="component" value="Unassembled WGS sequence"/>
</dbReference>
<dbReference type="EMBL" id="CAQQ02378810">
    <property type="status" value="NOT_ANNOTATED_CDS"/>
    <property type="molecule type" value="Genomic_DNA"/>
</dbReference>
<keyword evidence="7" id="KW-1015">Disulfide bond</keyword>
<dbReference type="EC" id="3.2.1.17" evidence="2"/>
<proteinExistence type="predicted"/>
<reference evidence="9" key="2">
    <citation type="submission" date="2015-06" db="UniProtKB">
        <authorList>
            <consortium name="EnsemblMetazoa"/>
        </authorList>
    </citation>
    <scope>IDENTIFICATION</scope>
</reference>
<dbReference type="AlphaFoldDB" id="T1GX33"/>
<protein>
    <recommendedName>
        <fullName evidence="2">lysozyme</fullName>
        <ecNumber evidence="2">3.2.1.17</ecNumber>
    </recommendedName>
</protein>
<sequence>PVTEVCLGCICQAISGCNSTAICNGDVCGLFRMTWAYWSDAGKPTKDNEDPSSQNAYANCANDPYCAARAVQEKGKGNTDHGKNGKRKNKLHSPLNQAVGSLWEIYQHIWGANDI</sequence>
<dbReference type="Pfam" id="PF05497">
    <property type="entry name" value="Destabilase"/>
    <property type="match status" value="1"/>
</dbReference>
<dbReference type="Gene3D" id="1.10.530.10">
    <property type="match status" value="1"/>
</dbReference>
<dbReference type="GO" id="GO:0003796">
    <property type="term" value="F:lysozyme activity"/>
    <property type="evidence" value="ECO:0007669"/>
    <property type="project" value="UniProtKB-EC"/>
</dbReference>
<evidence type="ECO:0000256" key="8">
    <source>
        <dbReference type="SAM" id="MobiDB-lite"/>
    </source>
</evidence>
<dbReference type="InterPro" id="IPR008597">
    <property type="entry name" value="Invert_lysozyme"/>
</dbReference>
<evidence type="ECO:0000256" key="6">
    <source>
        <dbReference type="ARBA" id="ARBA00023295"/>
    </source>
</evidence>
<feature type="compositionally biased region" description="Basic and acidic residues" evidence="8">
    <location>
        <begin position="73"/>
        <end position="83"/>
    </location>
</feature>
<evidence type="ECO:0000313" key="10">
    <source>
        <dbReference type="Proteomes" id="UP000015102"/>
    </source>
</evidence>
<feature type="disulfide bond" evidence="7">
    <location>
        <begin position="11"/>
        <end position="17"/>
    </location>
</feature>
<accession>T1GX33</accession>
<organism evidence="9 10">
    <name type="scientific">Megaselia scalaris</name>
    <name type="common">Humpbacked fly</name>
    <name type="synonym">Phora scalaris</name>
    <dbReference type="NCBI Taxonomy" id="36166"/>
    <lineage>
        <taxon>Eukaryota</taxon>
        <taxon>Metazoa</taxon>
        <taxon>Ecdysozoa</taxon>
        <taxon>Arthropoda</taxon>
        <taxon>Hexapoda</taxon>
        <taxon>Insecta</taxon>
        <taxon>Pterygota</taxon>
        <taxon>Neoptera</taxon>
        <taxon>Endopterygota</taxon>
        <taxon>Diptera</taxon>
        <taxon>Brachycera</taxon>
        <taxon>Muscomorpha</taxon>
        <taxon>Platypezoidea</taxon>
        <taxon>Phoridae</taxon>
        <taxon>Megaseliini</taxon>
        <taxon>Megaselia</taxon>
    </lineage>
</organism>
<evidence type="ECO:0000313" key="9">
    <source>
        <dbReference type="EnsemblMetazoa" id="MESCA008371-PA"/>
    </source>
</evidence>
<dbReference type="GO" id="GO:0031640">
    <property type="term" value="P:killing of cells of another organism"/>
    <property type="evidence" value="ECO:0007669"/>
    <property type="project" value="UniProtKB-KW"/>
</dbReference>
<dbReference type="STRING" id="36166.T1GX33"/>
<keyword evidence="3" id="KW-0929">Antimicrobial</keyword>
<dbReference type="EMBL" id="CAQQ02378809">
    <property type="status" value="NOT_ANNOTATED_CDS"/>
    <property type="molecule type" value="Genomic_DNA"/>
</dbReference>
<dbReference type="PROSITE" id="PS51909">
    <property type="entry name" value="LYSOZYME_I"/>
    <property type="match status" value="1"/>
</dbReference>
<evidence type="ECO:0000256" key="2">
    <source>
        <dbReference type="ARBA" id="ARBA00012732"/>
    </source>
</evidence>
<keyword evidence="10" id="KW-1185">Reference proteome</keyword>
<evidence type="ECO:0000256" key="3">
    <source>
        <dbReference type="ARBA" id="ARBA00022529"/>
    </source>
</evidence>
<evidence type="ECO:0000256" key="5">
    <source>
        <dbReference type="ARBA" id="ARBA00022801"/>
    </source>
</evidence>